<dbReference type="KEGG" id="taa:NMY3_00540"/>
<reference evidence="2" key="1">
    <citation type="submission" date="2015-10" db="EMBL/GenBank/DDBJ databases">
        <title>Niche specialization of a soil ammonia-oxidizing archaeon, Candidatus Nitrosocosmicus oleophilus.</title>
        <authorList>
            <person name="Jung M.-Y."/>
            <person name="Rhee S.-K."/>
        </authorList>
    </citation>
    <scope>NUCLEOTIDE SEQUENCE [LARGE SCALE GENOMIC DNA]</scope>
    <source>
        <strain evidence="2">MY3</strain>
    </source>
</reference>
<gene>
    <name evidence="1" type="ORF">NMY3_00540</name>
</gene>
<dbReference type="Proteomes" id="UP000058925">
    <property type="component" value="Chromosome"/>
</dbReference>
<protein>
    <submittedName>
        <fullName evidence="1">Uncharacterized protein</fullName>
    </submittedName>
</protein>
<organism evidence="1 2">
    <name type="scientific">Candidatus Nitrosocosmicus oleophilus</name>
    <dbReference type="NCBI Taxonomy" id="1353260"/>
    <lineage>
        <taxon>Archaea</taxon>
        <taxon>Nitrososphaerota</taxon>
        <taxon>Nitrososphaeria</taxon>
        <taxon>Nitrososphaerales</taxon>
        <taxon>Nitrososphaeraceae</taxon>
        <taxon>Candidatus Nitrosocosmicus</taxon>
    </lineage>
</organism>
<accession>A0A654M640</accession>
<sequence>MYITNTGSNTDSVINSLYTTPHLFEEILRSGNNINV</sequence>
<evidence type="ECO:0000313" key="2">
    <source>
        <dbReference type="Proteomes" id="UP000058925"/>
    </source>
</evidence>
<keyword evidence="2" id="KW-1185">Reference proteome</keyword>
<dbReference type="AlphaFoldDB" id="A0A654M640"/>
<proteinExistence type="predicted"/>
<name>A0A654M640_9ARCH</name>
<dbReference type="EMBL" id="CP012850">
    <property type="protein sequence ID" value="ALI34752.1"/>
    <property type="molecule type" value="Genomic_DNA"/>
</dbReference>
<evidence type="ECO:0000313" key="1">
    <source>
        <dbReference type="EMBL" id="ALI34752.1"/>
    </source>
</evidence>